<feature type="domain" description="Transketolase-like pyrimidine-binding" evidence="6">
    <location>
        <begin position="2"/>
        <end position="177"/>
    </location>
</feature>
<dbReference type="GO" id="GO:0004739">
    <property type="term" value="F:pyruvate dehydrogenase (acetyl-transferring) activity"/>
    <property type="evidence" value="ECO:0007669"/>
    <property type="project" value="UniProtKB-UniRule"/>
</dbReference>
<dbReference type="CDD" id="cd07036">
    <property type="entry name" value="TPP_PYR_E1-PDHc-beta_like"/>
    <property type="match status" value="1"/>
</dbReference>
<keyword evidence="2 5" id="KW-0560">Oxidoreductase</keyword>
<dbReference type="InterPro" id="IPR027110">
    <property type="entry name" value="PDHB_mito-type"/>
</dbReference>
<dbReference type="SUPFAM" id="SSF52518">
    <property type="entry name" value="Thiamin diphosphate-binding fold (THDP-binding)"/>
    <property type="match status" value="1"/>
</dbReference>
<keyword evidence="8" id="KW-1185">Reference proteome</keyword>
<dbReference type="FunFam" id="3.40.50.920:FF:000001">
    <property type="entry name" value="Pyruvate dehydrogenase E1 beta subunit"/>
    <property type="match status" value="1"/>
</dbReference>
<dbReference type="FunFam" id="3.40.50.970:FF:000001">
    <property type="entry name" value="Pyruvate dehydrogenase E1 beta subunit"/>
    <property type="match status" value="1"/>
</dbReference>
<reference evidence="7 8" key="1">
    <citation type="journal article" date="2012" name="Proc. Natl. Acad. Sci. U.S.A.">
        <title>Gain and loss of multiple functionally related, horizontally transferred genes in the reduced genomes of two microsporidian parasites.</title>
        <authorList>
            <person name="Pombert J.-F."/>
            <person name="Selman M."/>
            <person name="Burki F."/>
            <person name="Bardell F.T."/>
            <person name="Farinelli L."/>
            <person name="Solter L.F."/>
            <person name="Whitman D.W."/>
            <person name="Weiss L.M."/>
            <person name="Corradi N."/>
            <person name="Keeling P.J."/>
        </authorList>
    </citation>
    <scope>NUCLEOTIDE SEQUENCE [LARGE SCALE GENOMIC DNA]</scope>
    <source>
        <strain evidence="7 8">SJ-2008</strain>
    </source>
</reference>
<dbReference type="InterPro" id="IPR029061">
    <property type="entry name" value="THDP-binding"/>
</dbReference>
<evidence type="ECO:0000256" key="5">
    <source>
        <dbReference type="RuleBase" id="RU364074"/>
    </source>
</evidence>
<dbReference type="HOGENOM" id="CLU_012907_1_1_1"/>
<gene>
    <name evidence="7" type="ordered locus">EROM_041150</name>
</gene>
<dbReference type="RefSeq" id="XP_009264378.1">
    <property type="nucleotide sequence ID" value="XM_009266103.1"/>
</dbReference>
<comment type="catalytic activity">
    <reaction evidence="5">
        <text>N(6)-[(R)-lipoyl]-L-lysyl-[protein] + pyruvate + H(+) = N(6)-[(R)-S(8)-acetyldihydrolipoyl]-L-lysyl-[protein] + CO2</text>
        <dbReference type="Rhea" id="RHEA:19189"/>
        <dbReference type="Rhea" id="RHEA-COMP:10474"/>
        <dbReference type="Rhea" id="RHEA-COMP:10478"/>
        <dbReference type="ChEBI" id="CHEBI:15361"/>
        <dbReference type="ChEBI" id="CHEBI:15378"/>
        <dbReference type="ChEBI" id="CHEBI:16526"/>
        <dbReference type="ChEBI" id="CHEBI:83099"/>
        <dbReference type="ChEBI" id="CHEBI:83111"/>
        <dbReference type="EC" id="1.2.4.1"/>
    </reaction>
</comment>
<comment type="cofactor">
    <cofactor evidence="1 5">
        <name>thiamine diphosphate</name>
        <dbReference type="ChEBI" id="CHEBI:58937"/>
    </cofactor>
</comment>
<dbReference type="AlphaFoldDB" id="I6ZTB6"/>
<sequence length="327" mass="36194">MITVREALNQAIDEEMERDERVFVLGEEVGVSGGNNEVTKGLYEKYGKWRVLDTPISEMGFTGLAVGASYLGLRPIVEFMTWNFALQSIDHIINSCAKTLYMSGGKISCPVVFRGPNGFNPGYAAQHTQDFCNYYGAVPGLKVVAPCTARDHKGLLKCAIRDDNPVVFLENETLYNDIYDDIEEGYIQPLDRAVIEVEGNDITLIGISLSVKVCMEAAEALKDVGISCEVINLVSIRPIDKKTLLSSAKKTKHVFVVDFSWPSFSVASEVSAIIHEQCFGDLAVPVQRINGEDVPTPYSEEVERMAFPTYLDVVSSVINIYKNGRER</sequence>
<evidence type="ECO:0000256" key="1">
    <source>
        <dbReference type="ARBA" id="ARBA00001964"/>
    </source>
</evidence>
<proteinExistence type="predicted"/>
<dbReference type="Pfam" id="PF02780">
    <property type="entry name" value="Transketolase_C"/>
    <property type="match status" value="1"/>
</dbReference>
<evidence type="ECO:0000256" key="3">
    <source>
        <dbReference type="ARBA" id="ARBA00023052"/>
    </source>
</evidence>
<dbReference type="PANTHER" id="PTHR11624">
    <property type="entry name" value="DEHYDROGENASE RELATED"/>
    <property type="match status" value="1"/>
</dbReference>
<dbReference type="NCBIfam" id="NF006667">
    <property type="entry name" value="PRK09212.1"/>
    <property type="match status" value="1"/>
</dbReference>
<dbReference type="GO" id="GO:0006086">
    <property type="term" value="P:pyruvate decarboxylation to acetyl-CoA"/>
    <property type="evidence" value="ECO:0007669"/>
    <property type="project" value="InterPro"/>
</dbReference>
<dbReference type="VEuPathDB" id="MicrosporidiaDB:EROM_041150"/>
<dbReference type="SUPFAM" id="SSF52922">
    <property type="entry name" value="TK C-terminal domain-like"/>
    <property type="match status" value="1"/>
</dbReference>
<dbReference type="GeneID" id="20521178"/>
<dbReference type="PANTHER" id="PTHR11624:SF96">
    <property type="entry name" value="PYRUVATE DEHYDROGENASE E1 COMPONENT SUBUNIT BETA, MITOCHONDRIAL"/>
    <property type="match status" value="1"/>
</dbReference>
<dbReference type="InterPro" id="IPR005475">
    <property type="entry name" value="Transketolase-like_Pyr-bd"/>
</dbReference>
<evidence type="ECO:0000259" key="6">
    <source>
        <dbReference type="SMART" id="SM00861"/>
    </source>
</evidence>
<dbReference type="Gene3D" id="3.40.50.970">
    <property type="match status" value="1"/>
</dbReference>
<dbReference type="Gene3D" id="3.40.50.920">
    <property type="match status" value="1"/>
</dbReference>
<dbReference type="Pfam" id="PF02779">
    <property type="entry name" value="Transket_pyr"/>
    <property type="match status" value="1"/>
</dbReference>
<keyword evidence="3 5" id="KW-0786">Thiamine pyrophosphate</keyword>
<evidence type="ECO:0000256" key="4">
    <source>
        <dbReference type="ARBA" id="ARBA00023317"/>
    </source>
</evidence>
<dbReference type="EMBL" id="CP003521">
    <property type="protein sequence ID" value="AFN82881.1"/>
    <property type="molecule type" value="Genomic_DNA"/>
</dbReference>
<dbReference type="SMART" id="SM00861">
    <property type="entry name" value="Transket_pyr"/>
    <property type="match status" value="1"/>
</dbReference>
<protein>
    <recommendedName>
        <fullName evidence="5">Pyruvate dehydrogenase E1 component subunit beta</fullName>
        <ecNumber evidence="5">1.2.4.1</ecNumber>
    </recommendedName>
</protein>
<name>I6ZTB6_ENCRO</name>
<comment type="function">
    <text evidence="5">The pyruvate dehydrogenase complex catalyzes the overall conversion of pyruvate to acetyl-CoA and CO2.</text>
</comment>
<dbReference type="KEGG" id="ero:EROM_041150"/>
<keyword evidence="4 5" id="KW-0670">Pyruvate</keyword>
<dbReference type="InterPro" id="IPR033248">
    <property type="entry name" value="Transketolase_C"/>
</dbReference>
<accession>I6ZTB6</accession>
<dbReference type="InterPro" id="IPR009014">
    <property type="entry name" value="Transketo_C/PFOR_II"/>
</dbReference>
<dbReference type="EC" id="1.2.4.1" evidence="5"/>
<dbReference type="OrthoDB" id="10266385at2759"/>
<evidence type="ECO:0000313" key="7">
    <source>
        <dbReference type="EMBL" id="AFN82881.1"/>
    </source>
</evidence>
<organism evidence="7 8">
    <name type="scientific">Encephalitozoon romaleae (strain SJ-2008)</name>
    <name type="common">Microsporidian parasite</name>
    <dbReference type="NCBI Taxonomy" id="1178016"/>
    <lineage>
        <taxon>Eukaryota</taxon>
        <taxon>Fungi</taxon>
        <taxon>Fungi incertae sedis</taxon>
        <taxon>Microsporidia</taxon>
        <taxon>Unikaryonidae</taxon>
        <taxon>Encephalitozoon</taxon>
    </lineage>
</organism>
<dbReference type="Proteomes" id="UP000010094">
    <property type="component" value="Chromosome IV"/>
</dbReference>
<evidence type="ECO:0000256" key="2">
    <source>
        <dbReference type="ARBA" id="ARBA00023002"/>
    </source>
</evidence>
<evidence type="ECO:0000313" key="8">
    <source>
        <dbReference type="Proteomes" id="UP000010094"/>
    </source>
</evidence>